<protein>
    <submittedName>
        <fullName evidence="3">N-acylethanolamine acid amidase</fullName>
    </submittedName>
</protein>
<evidence type="ECO:0000313" key="4">
    <source>
        <dbReference type="Proteomes" id="UP000472262"/>
    </source>
</evidence>
<keyword evidence="4" id="KW-1185">Reference proteome</keyword>
<evidence type="ECO:0000313" key="3">
    <source>
        <dbReference type="Ensembl" id="ENSSGRP00000069782.1"/>
    </source>
</evidence>
<evidence type="ECO:0000256" key="1">
    <source>
        <dbReference type="ARBA" id="ARBA00022801"/>
    </source>
</evidence>
<proteinExistence type="predicted"/>
<dbReference type="PANTHER" id="PTHR28583:SF4">
    <property type="entry name" value="N-ACYLETHANOLAMINE-HYDROLYZING ACID AMIDASE"/>
    <property type="match status" value="1"/>
</dbReference>
<keyword evidence="1" id="KW-0378">Hydrolase</keyword>
<name>A0A672Q230_SINGR</name>
<dbReference type="InterPro" id="IPR029132">
    <property type="entry name" value="CBAH/NAAA_C"/>
</dbReference>
<dbReference type="Proteomes" id="UP000472262">
    <property type="component" value="Unassembled WGS sequence"/>
</dbReference>
<sequence length="233" mass="26223">KYIPQYCALSTFFNIHCGCIAFFSFCTSIVTQDSKGNIYHGRNLDYPHGVLRNLTLDVLFIKNGKVIRNSFAGYVGLWTGQSPNKFTESGNECNKGHWWENVISAVLLKSSPVSWLVRETLEAAVDFQDAVVRLAKVPIITDVYYILGGVHAGEGVVITRDRSGSADIWPLDPLNGNWYRVETNYDHWLPAPKQDDRRDVAMKALNATGQNHISMDSLYKVYEQSHFGCLLLS</sequence>
<dbReference type="OMA" id="SADERXA"/>
<accession>A0A672Q230</accession>
<dbReference type="AlphaFoldDB" id="A0A672Q230"/>
<reference evidence="3" key="1">
    <citation type="submission" date="2025-08" db="UniProtKB">
        <authorList>
            <consortium name="Ensembl"/>
        </authorList>
    </citation>
    <scope>IDENTIFICATION</scope>
</reference>
<feature type="domain" description="Choloylglycine hydrolase/NAAA C-terminal" evidence="2">
    <location>
        <begin position="26"/>
        <end position="205"/>
    </location>
</feature>
<dbReference type="Ensembl" id="ENSSGRT00000074345.1">
    <property type="protein sequence ID" value="ENSSGRP00000069782.1"/>
    <property type="gene ID" value="ENSSGRG00000035744.1"/>
</dbReference>
<dbReference type="GO" id="GO:0016810">
    <property type="term" value="F:hydrolase activity, acting on carbon-nitrogen (but not peptide) bonds"/>
    <property type="evidence" value="ECO:0007669"/>
    <property type="project" value="TreeGrafter"/>
</dbReference>
<dbReference type="InParanoid" id="A0A672Q230"/>
<dbReference type="PANTHER" id="PTHR28583">
    <property type="entry name" value="ACID AMIDASE"/>
    <property type="match status" value="1"/>
</dbReference>
<reference evidence="3" key="2">
    <citation type="submission" date="2025-09" db="UniProtKB">
        <authorList>
            <consortium name="Ensembl"/>
        </authorList>
    </citation>
    <scope>IDENTIFICATION</scope>
</reference>
<dbReference type="Gene3D" id="3.60.60.10">
    <property type="entry name" value="Penicillin V Acylase, Chain A"/>
    <property type="match status" value="1"/>
</dbReference>
<evidence type="ECO:0000259" key="2">
    <source>
        <dbReference type="Pfam" id="PF02275"/>
    </source>
</evidence>
<dbReference type="Pfam" id="PF02275">
    <property type="entry name" value="CBAH"/>
    <property type="match status" value="1"/>
</dbReference>
<organism evidence="3 4">
    <name type="scientific">Sinocyclocheilus grahami</name>
    <name type="common">Dianchi golden-line fish</name>
    <name type="synonym">Barbus grahami</name>
    <dbReference type="NCBI Taxonomy" id="75366"/>
    <lineage>
        <taxon>Eukaryota</taxon>
        <taxon>Metazoa</taxon>
        <taxon>Chordata</taxon>
        <taxon>Craniata</taxon>
        <taxon>Vertebrata</taxon>
        <taxon>Euteleostomi</taxon>
        <taxon>Actinopterygii</taxon>
        <taxon>Neopterygii</taxon>
        <taxon>Teleostei</taxon>
        <taxon>Ostariophysi</taxon>
        <taxon>Cypriniformes</taxon>
        <taxon>Cyprinidae</taxon>
        <taxon>Cyprininae</taxon>
        <taxon>Sinocyclocheilus</taxon>
    </lineage>
</organism>